<feature type="transmembrane region" description="Helical" evidence="1">
    <location>
        <begin position="222"/>
        <end position="243"/>
    </location>
</feature>
<feature type="transmembrane region" description="Helical" evidence="1">
    <location>
        <begin position="48"/>
        <end position="66"/>
    </location>
</feature>
<feature type="transmembrane region" description="Helical" evidence="1">
    <location>
        <begin position="157"/>
        <end position="181"/>
    </location>
</feature>
<feature type="transmembrane region" description="Helical" evidence="1">
    <location>
        <begin position="193"/>
        <end position="216"/>
    </location>
</feature>
<evidence type="ECO:0000313" key="2">
    <source>
        <dbReference type="EMBL" id="OGL82466.1"/>
    </source>
</evidence>
<name>A0A1F7UW32_9BACT</name>
<keyword evidence="1" id="KW-1133">Transmembrane helix</keyword>
<evidence type="ECO:0000256" key="1">
    <source>
        <dbReference type="SAM" id="Phobius"/>
    </source>
</evidence>
<gene>
    <name evidence="2" type="ORF">A2936_02055</name>
</gene>
<feature type="transmembrane region" description="Helical" evidence="1">
    <location>
        <begin position="109"/>
        <end position="131"/>
    </location>
</feature>
<protein>
    <submittedName>
        <fullName evidence="2">Uncharacterized protein</fullName>
    </submittedName>
</protein>
<proteinExistence type="predicted"/>
<dbReference type="EMBL" id="MGEK01000021">
    <property type="protein sequence ID" value="OGL82466.1"/>
    <property type="molecule type" value="Genomic_DNA"/>
</dbReference>
<dbReference type="Proteomes" id="UP000176846">
    <property type="component" value="Unassembled WGS sequence"/>
</dbReference>
<evidence type="ECO:0000313" key="3">
    <source>
        <dbReference type="Proteomes" id="UP000176846"/>
    </source>
</evidence>
<reference evidence="2 3" key="1">
    <citation type="journal article" date="2016" name="Nat. Commun.">
        <title>Thousands of microbial genomes shed light on interconnected biogeochemical processes in an aquifer system.</title>
        <authorList>
            <person name="Anantharaman K."/>
            <person name="Brown C.T."/>
            <person name="Hug L.A."/>
            <person name="Sharon I."/>
            <person name="Castelle C.J."/>
            <person name="Probst A.J."/>
            <person name="Thomas B.C."/>
            <person name="Singh A."/>
            <person name="Wilkins M.J."/>
            <person name="Karaoz U."/>
            <person name="Brodie E.L."/>
            <person name="Williams K.H."/>
            <person name="Hubbard S.S."/>
            <person name="Banfield J.F."/>
        </authorList>
    </citation>
    <scope>NUCLEOTIDE SEQUENCE [LARGE SCALE GENOMIC DNA]</scope>
</reference>
<dbReference type="AlphaFoldDB" id="A0A1F7UW32"/>
<feature type="transmembrane region" description="Helical" evidence="1">
    <location>
        <begin position="6"/>
        <end position="27"/>
    </location>
</feature>
<sequence length="258" mass="28996">MIPIVSITDLINGIIAAAIAVRLAFMLRPVPPAQGGLVRWYDSNKQNGLLEFIGFYLFFALFWLLFATPELIFQDVFSITIAAIIGYLFLFISLAFVIQIPFIFFERRWLGMVLGVLIMTLALAFLIGRIIDPALDKQEIIPPYVFWSEAYSPWIRFFPGIAGLVAAGTFTITFVYIAWYAAPRWHVEGKTRIYRAAVCLGGGMTLLLVAAIMFFILSRGGFLVSVVTSSLCIAGLLVMLRGIKYMHEERKYQIDNPS</sequence>
<organism evidence="2 3">
    <name type="scientific">Candidatus Uhrbacteria bacterium RIFCSPLOWO2_01_FULL_47_25</name>
    <dbReference type="NCBI Taxonomy" id="1802402"/>
    <lineage>
        <taxon>Bacteria</taxon>
        <taxon>Candidatus Uhriibacteriota</taxon>
    </lineage>
</organism>
<keyword evidence="1" id="KW-0812">Transmembrane</keyword>
<accession>A0A1F7UW32</accession>
<keyword evidence="1" id="KW-0472">Membrane</keyword>
<feature type="transmembrane region" description="Helical" evidence="1">
    <location>
        <begin position="72"/>
        <end position="97"/>
    </location>
</feature>
<comment type="caution">
    <text evidence="2">The sequence shown here is derived from an EMBL/GenBank/DDBJ whole genome shotgun (WGS) entry which is preliminary data.</text>
</comment>